<dbReference type="InterPro" id="IPR001041">
    <property type="entry name" value="2Fe-2S_ferredoxin-type"/>
</dbReference>
<dbReference type="Proteomes" id="UP000477680">
    <property type="component" value="Chromosome"/>
</dbReference>
<dbReference type="PANTHER" id="PTHR23426:SF65">
    <property type="entry name" value="FERREDOXIN-2, MITOCHONDRIAL"/>
    <property type="match status" value="1"/>
</dbReference>
<evidence type="ECO:0000256" key="4">
    <source>
        <dbReference type="ARBA" id="ARBA00023004"/>
    </source>
</evidence>
<keyword evidence="4" id="KW-0408">Iron</keyword>
<protein>
    <submittedName>
        <fullName evidence="8">2Fe-2S iron-sulfur cluster binding domain-containing protein</fullName>
    </submittedName>
</protein>
<dbReference type="SUPFAM" id="SSF54292">
    <property type="entry name" value="2Fe-2S ferredoxin-like"/>
    <property type="match status" value="1"/>
</dbReference>
<evidence type="ECO:0000313" key="8">
    <source>
        <dbReference type="EMBL" id="QIB64898.1"/>
    </source>
</evidence>
<gene>
    <name evidence="8" type="ORF">G3T16_05320</name>
</gene>
<dbReference type="PRINTS" id="PR00355">
    <property type="entry name" value="ADRENODOXIN"/>
</dbReference>
<dbReference type="PROSITE" id="PS51085">
    <property type="entry name" value="2FE2S_FER_2"/>
    <property type="match status" value="1"/>
</dbReference>
<dbReference type="GO" id="GO:0140647">
    <property type="term" value="P:P450-containing electron transport chain"/>
    <property type="evidence" value="ECO:0007669"/>
    <property type="project" value="InterPro"/>
</dbReference>
<dbReference type="GO" id="GO:0046872">
    <property type="term" value="F:metal ion binding"/>
    <property type="evidence" value="ECO:0007669"/>
    <property type="project" value="UniProtKB-KW"/>
</dbReference>
<dbReference type="PANTHER" id="PTHR23426">
    <property type="entry name" value="FERREDOXIN/ADRENODOXIN"/>
    <property type="match status" value="1"/>
</dbReference>
<evidence type="ECO:0000256" key="6">
    <source>
        <dbReference type="ARBA" id="ARBA00034078"/>
    </source>
</evidence>
<dbReference type="GO" id="GO:0051537">
    <property type="term" value="F:2 iron, 2 sulfur cluster binding"/>
    <property type="evidence" value="ECO:0007669"/>
    <property type="project" value="UniProtKB-KW"/>
</dbReference>
<evidence type="ECO:0000256" key="2">
    <source>
        <dbReference type="ARBA" id="ARBA00022714"/>
    </source>
</evidence>
<evidence type="ECO:0000313" key="9">
    <source>
        <dbReference type="Proteomes" id="UP000477680"/>
    </source>
</evidence>
<proteinExistence type="inferred from homology"/>
<keyword evidence="5" id="KW-0411">Iron-sulfur</keyword>
<dbReference type="GO" id="GO:0009055">
    <property type="term" value="F:electron transfer activity"/>
    <property type="evidence" value="ECO:0007669"/>
    <property type="project" value="TreeGrafter"/>
</dbReference>
<name>A0A6C0TZ18_9GAMM</name>
<dbReference type="CDD" id="cd00207">
    <property type="entry name" value="fer2"/>
    <property type="match status" value="1"/>
</dbReference>
<keyword evidence="3" id="KW-0479">Metal-binding</keyword>
<evidence type="ECO:0000256" key="1">
    <source>
        <dbReference type="ARBA" id="ARBA00010914"/>
    </source>
</evidence>
<evidence type="ECO:0000259" key="7">
    <source>
        <dbReference type="PROSITE" id="PS51085"/>
    </source>
</evidence>
<sequence length="105" mass="11531">MPSITISTRENEQHIVESENDMSLMEVIREAGIDEVAAICGGCCSCATCHVYIEPGFMQNLPKISEDEDALLDSTSHRNENSRLSCQVTISDDLNGMRVVIAPED</sequence>
<reference evidence="8 9" key="1">
    <citation type="submission" date="2020-02" db="EMBL/GenBank/DDBJ databases">
        <title>Genome sequencing for Kineobactrum sp. M2.</title>
        <authorList>
            <person name="Park S.-J."/>
        </authorList>
    </citation>
    <scope>NUCLEOTIDE SEQUENCE [LARGE SCALE GENOMIC DNA]</scope>
    <source>
        <strain evidence="8 9">M2</strain>
    </source>
</reference>
<keyword evidence="9" id="KW-1185">Reference proteome</keyword>
<dbReference type="InterPro" id="IPR036010">
    <property type="entry name" value="2Fe-2S_ferredoxin-like_sf"/>
</dbReference>
<organism evidence="8 9">
    <name type="scientific">Kineobactrum salinum</name>
    <dbReference type="NCBI Taxonomy" id="2708301"/>
    <lineage>
        <taxon>Bacteria</taxon>
        <taxon>Pseudomonadati</taxon>
        <taxon>Pseudomonadota</taxon>
        <taxon>Gammaproteobacteria</taxon>
        <taxon>Cellvibrionales</taxon>
        <taxon>Halieaceae</taxon>
        <taxon>Kineobactrum</taxon>
    </lineage>
</organism>
<dbReference type="KEGG" id="kim:G3T16_05320"/>
<comment type="similarity">
    <text evidence="1">Belongs to the adrenodoxin/putidaredoxin family.</text>
</comment>
<dbReference type="InterPro" id="IPR012675">
    <property type="entry name" value="Beta-grasp_dom_sf"/>
</dbReference>
<evidence type="ECO:0000256" key="5">
    <source>
        <dbReference type="ARBA" id="ARBA00023014"/>
    </source>
</evidence>
<dbReference type="RefSeq" id="WP_163494147.1">
    <property type="nucleotide sequence ID" value="NZ_CP048711.1"/>
</dbReference>
<dbReference type="Pfam" id="PF00111">
    <property type="entry name" value="Fer2"/>
    <property type="match status" value="1"/>
</dbReference>
<feature type="domain" description="2Fe-2S ferredoxin-type" evidence="7">
    <location>
        <begin position="2"/>
        <end position="105"/>
    </location>
</feature>
<dbReference type="EMBL" id="CP048711">
    <property type="protein sequence ID" value="QIB64898.1"/>
    <property type="molecule type" value="Genomic_DNA"/>
</dbReference>
<keyword evidence="2" id="KW-0001">2Fe-2S</keyword>
<comment type="cofactor">
    <cofactor evidence="6">
        <name>[2Fe-2S] cluster</name>
        <dbReference type="ChEBI" id="CHEBI:190135"/>
    </cofactor>
</comment>
<accession>A0A6C0TZ18</accession>
<dbReference type="Gene3D" id="3.10.20.30">
    <property type="match status" value="1"/>
</dbReference>
<dbReference type="AlphaFoldDB" id="A0A6C0TZ18"/>
<evidence type="ECO:0000256" key="3">
    <source>
        <dbReference type="ARBA" id="ARBA00022723"/>
    </source>
</evidence>
<dbReference type="InterPro" id="IPR001055">
    <property type="entry name" value="Adrenodoxin-like"/>
</dbReference>